<dbReference type="EMBL" id="OC919901">
    <property type="protein sequence ID" value="CAD7652017.1"/>
    <property type="molecule type" value="Genomic_DNA"/>
</dbReference>
<dbReference type="AlphaFoldDB" id="A0A7R9M1Z3"/>
<evidence type="ECO:0000313" key="2">
    <source>
        <dbReference type="Proteomes" id="UP000728032"/>
    </source>
</evidence>
<reference evidence="1" key="1">
    <citation type="submission" date="2020-11" db="EMBL/GenBank/DDBJ databases">
        <authorList>
            <person name="Tran Van P."/>
        </authorList>
    </citation>
    <scope>NUCLEOTIDE SEQUENCE</scope>
</reference>
<dbReference type="EMBL" id="CAJPVJ010005076">
    <property type="protein sequence ID" value="CAG2169204.1"/>
    <property type="molecule type" value="Genomic_DNA"/>
</dbReference>
<accession>A0A7R9M1Z3</accession>
<protein>
    <submittedName>
        <fullName evidence="1">Uncharacterized protein</fullName>
    </submittedName>
</protein>
<feature type="non-terminal residue" evidence="1">
    <location>
        <position position="36"/>
    </location>
</feature>
<organism evidence="1">
    <name type="scientific">Oppiella nova</name>
    <dbReference type="NCBI Taxonomy" id="334625"/>
    <lineage>
        <taxon>Eukaryota</taxon>
        <taxon>Metazoa</taxon>
        <taxon>Ecdysozoa</taxon>
        <taxon>Arthropoda</taxon>
        <taxon>Chelicerata</taxon>
        <taxon>Arachnida</taxon>
        <taxon>Acari</taxon>
        <taxon>Acariformes</taxon>
        <taxon>Sarcoptiformes</taxon>
        <taxon>Oribatida</taxon>
        <taxon>Brachypylina</taxon>
        <taxon>Oppioidea</taxon>
        <taxon>Oppiidae</taxon>
        <taxon>Oppiella</taxon>
    </lineage>
</organism>
<dbReference type="Proteomes" id="UP000728032">
    <property type="component" value="Unassembled WGS sequence"/>
</dbReference>
<evidence type="ECO:0000313" key="1">
    <source>
        <dbReference type="EMBL" id="CAD7652017.1"/>
    </source>
</evidence>
<keyword evidence="2" id="KW-1185">Reference proteome</keyword>
<gene>
    <name evidence="1" type="ORF">ONB1V03_LOCUS8684</name>
</gene>
<sequence>MDCIAWVALGFVTQITFIKRLYQLSPEQFLAIEHVM</sequence>
<proteinExistence type="predicted"/>
<name>A0A7R9M1Z3_9ACAR</name>